<evidence type="ECO:0000259" key="1">
    <source>
        <dbReference type="Pfam" id="PF04149"/>
    </source>
</evidence>
<accession>A0A263D437</accession>
<sequence length="65" mass="7007">MDGTRDTGWFTSSRSGATNNDCVEVRLTDAGTRVRDSKDRHGPALAFSPAAWSALLGTTRTAQQH</sequence>
<feature type="domain" description="DUF397" evidence="1">
    <location>
        <begin position="8"/>
        <end position="59"/>
    </location>
</feature>
<dbReference type="EMBL" id="NKYE01000008">
    <property type="protein sequence ID" value="OZM72387.1"/>
    <property type="molecule type" value="Genomic_DNA"/>
</dbReference>
<dbReference type="RefSeq" id="WP_094863487.1">
    <property type="nucleotide sequence ID" value="NZ_NKYE01000008.1"/>
</dbReference>
<dbReference type="InterPro" id="IPR007278">
    <property type="entry name" value="DUF397"/>
</dbReference>
<dbReference type="Proteomes" id="UP000242444">
    <property type="component" value="Unassembled WGS sequence"/>
</dbReference>
<dbReference type="InParanoid" id="A0A263D437"/>
<name>A0A263D437_9PSEU</name>
<protein>
    <submittedName>
        <fullName evidence="2">DUF397 domain-containing protein</fullName>
    </submittedName>
</protein>
<keyword evidence="3" id="KW-1185">Reference proteome</keyword>
<gene>
    <name evidence="2" type="ORF">CFN78_15490</name>
</gene>
<proteinExistence type="predicted"/>
<dbReference type="Pfam" id="PF04149">
    <property type="entry name" value="DUF397"/>
    <property type="match status" value="1"/>
</dbReference>
<dbReference type="AlphaFoldDB" id="A0A263D437"/>
<organism evidence="2 3">
    <name type="scientific">Amycolatopsis antarctica</name>
    <dbReference type="NCBI Taxonomy" id="1854586"/>
    <lineage>
        <taxon>Bacteria</taxon>
        <taxon>Bacillati</taxon>
        <taxon>Actinomycetota</taxon>
        <taxon>Actinomycetes</taxon>
        <taxon>Pseudonocardiales</taxon>
        <taxon>Pseudonocardiaceae</taxon>
        <taxon>Amycolatopsis</taxon>
    </lineage>
</organism>
<evidence type="ECO:0000313" key="3">
    <source>
        <dbReference type="Proteomes" id="UP000242444"/>
    </source>
</evidence>
<dbReference type="OrthoDB" id="3635801at2"/>
<comment type="caution">
    <text evidence="2">The sequence shown here is derived from an EMBL/GenBank/DDBJ whole genome shotgun (WGS) entry which is preliminary data.</text>
</comment>
<reference evidence="2 3" key="1">
    <citation type="submission" date="2017-07" db="EMBL/GenBank/DDBJ databases">
        <title>Amycolatopsis antarcticus sp. nov., isolated from the surface of an Antarcticus brown macroalga.</title>
        <authorList>
            <person name="Wang J."/>
            <person name="Leiva S."/>
            <person name="Huang J."/>
            <person name="Huang Y."/>
        </authorList>
    </citation>
    <scope>NUCLEOTIDE SEQUENCE [LARGE SCALE GENOMIC DNA]</scope>
    <source>
        <strain evidence="2 3">AU-G6</strain>
    </source>
</reference>
<evidence type="ECO:0000313" key="2">
    <source>
        <dbReference type="EMBL" id="OZM72387.1"/>
    </source>
</evidence>